<evidence type="ECO:0000313" key="3">
    <source>
        <dbReference type="Proteomes" id="UP000294225"/>
    </source>
</evidence>
<protein>
    <submittedName>
        <fullName evidence="2">Uncharacterized protein</fullName>
    </submittedName>
</protein>
<dbReference type="EMBL" id="SJKC01000003">
    <property type="protein sequence ID" value="TCC36483.1"/>
    <property type="molecule type" value="Genomic_DNA"/>
</dbReference>
<name>A0A4R0IRQ6_9ACTN</name>
<sequence length="95" mass="10426">MDSVKPNGAADELLVPRPVEPQQQSDSAWSIRRVIHVLDGAIDTAGAQLARSAGLQADLPTPFDERERAVRRRPTSLPARSLSEEPDWDLEIGPM</sequence>
<dbReference type="Proteomes" id="UP000294225">
    <property type="component" value="Unassembled WGS sequence"/>
</dbReference>
<organism evidence="2 3">
    <name type="scientific">Kribbella speibonae</name>
    <dbReference type="NCBI Taxonomy" id="1572660"/>
    <lineage>
        <taxon>Bacteria</taxon>
        <taxon>Bacillati</taxon>
        <taxon>Actinomycetota</taxon>
        <taxon>Actinomycetes</taxon>
        <taxon>Propionibacteriales</taxon>
        <taxon>Kribbellaceae</taxon>
        <taxon>Kribbella</taxon>
    </lineage>
</organism>
<gene>
    <name evidence="2" type="ORF">E0H92_28045</name>
</gene>
<evidence type="ECO:0000256" key="1">
    <source>
        <dbReference type="SAM" id="MobiDB-lite"/>
    </source>
</evidence>
<feature type="compositionally biased region" description="Acidic residues" evidence="1">
    <location>
        <begin position="84"/>
        <end position="95"/>
    </location>
</feature>
<comment type="caution">
    <text evidence="2">The sequence shown here is derived from an EMBL/GenBank/DDBJ whole genome shotgun (WGS) entry which is preliminary data.</text>
</comment>
<feature type="region of interest" description="Disordered" evidence="1">
    <location>
        <begin position="1"/>
        <end position="27"/>
    </location>
</feature>
<feature type="region of interest" description="Disordered" evidence="1">
    <location>
        <begin position="57"/>
        <end position="95"/>
    </location>
</feature>
<evidence type="ECO:0000313" key="2">
    <source>
        <dbReference type="EMBL" id="TCC36483.1"/>
    </source>
</evidence>
<dbReference type="AlphaFoldDB" id="A0A4R0IRQ6"/>
<accession>A0A4R0IRQ6</accession>
<dbReference type="RefSeq" id="WP_131498308.1">
    <property type="nucleotide sequence ID" value="NZ_SJKC01000003.1"/>
</dbReference>
<reference evidence="2 3" key="1">
    <citation type="submission" date="2019-02" db="EMBL/GenBank/DDBJ databases">
        <title>Kribbella capetownensis sp. nov. and Kribbella speibonae sp. nov., isolated from soil.</title>
        <authorList>
            <person name="Curtis S.M."/>
            <person name="Norton I."/>
            <person name="Everest G.J."/>
            <person name="Meyers P.R."/>
        </authorList>
    </citation>
    <scope>NUCLEOTIDE SEQUENCE [LARGE SCALE GENOMIC DNA]</scope>
    <source>
        <strain evidence="2 3">YM55</strain>
    </source>
</reference>
<proteinExistence type="predicted"/>